<comment type="similarity">
    <text evidence="1">Belongs to the peptidase S49 family.</text>
</comment>
<dbReference type="InterPro" id="IPR002142">
    <property type="entry name" value="Peptidase_S49"/>
</dbReference>
<name>A0ABW5BPE9_9PROT</name>
<evidence type="ECO:0000313" key="3">
    <source>
        <dbReference type="EMBL" id="MFD2206630.1"/>
    </source>
</evidence>
<reference evidence="4" key="1">
    <citation type="journal article" date="2019" name="Int. J. Syst. Evol. Microbiol.">
        <title>The Global Catalogue of Microorganisms (GCM) 10K type strain sequencing project: providing services to taxonomists for standard genome sequencing and annotation.</title>
        <authorList>
            <consortium name="The Broad Institute Genomics Platform"/>
            <consortium name="The Broad Institute Genome Sequencing Center for Infectious Disease"/>
            <person name="Wu L."/>
            <person name="Ma J."/>
        </authorList>
    </citation>
    <scope>NUCLEOTIDE SEQUENCE [LARGE SCALE GENOMIC DNA]</scope>
    <source>
        <strain evidence="4">CGMCC 4.7192</strain>
    </source>
</reference>
<comment type="caution">
    <text evidence="3">The sequence shown here is derived from an EMBL/GenBank/DDBJ whole genome shotgun (WGS) entry which is preliminary data.</text>
</comment>
<dbReference type="InterPro" id="IPR029045">
    <property type="entry name" value="ClpP/crotonase-like_dom_sf"/>
</dbReference>
<feature type="domain" description="Peptidase S49" evidence="2">
    <location>
        <begin position="122"/>
        <end position="268"/>
    </location>
</feature>
<dbReference type="InterPro" id="IPR033855">
    <property type="entry name" value="Protein_C"/>
</dbReference>
<dbReference type="EMBL" id="JBHUII010000006">
    <property type="protein sequence ID" value="MFD2206630.1"/>
    <property type="molecule type" value="Genomic_DNA"/>
</dbReference>
<dbReference type="PANTHER" id="PTHR42987:SF4">
    <property type="entry name" value="PROTEASE SOHB-RELATED"/>
    <property type="match status" value="1"/>
</dbReference>
<gene>
    <name evidence="3" type="ORF">ACFSKO_13435</name>
</gene>
<dbReference type="PANTHER" id="PTHR42987">
    <property type="entry name" value="PEPTIDASE S49"/>
    <property type="match status" value="1"/>
</dbReference>
<proteinExistence type="inferred from homology"/>
<protein>
    <submittedName>
        <fullName evidence="3">S49 family peptidase</fullName>
        <ecNumber evidence="3">3.4.21.-</ecNumber>
    </submittedName>
</protein>
<evidence type="ECO:0000313" key="4">
    <source>
        <dbReference type="Proteomes" id="UP001597294"/>
    </source>
</evidence>
<dbReference type="GO" id="GO:0016787">
    <property type="term" value="F:hydrolase activity"/>
    <property type="evidence" value="ECO:0007669"/>
    <property type="project" value="UniProtKB-KW"/>
</dbReference>
<dbReference type="Gene3D" id="3.90.226.10">
    <property type="entry name" value="2-enoyl-CoA Hydratase, Chain A, domain 1"/>
    <property type="match status" value="1"/>
</dbReference>
<dbReference type="SUPFAM" id="SSF52096">
    <property type="entry name" value="ClpP/crotonase"/>
    <property type="match status" value="1"/>
</dbReference>
<accession>A0ABW5BPE9</accession>
<dbReference type="Pfam" id="PF01343">
    <property type="entry name" value="Peptidase_S49"/>
    <property type="match status" value="1"/>
</dbReference>
<sequence length="292" mass="31035">MPINITSQYWAVNEVAFKGFMSGIPLTMQTFNPDVMSIDDSRRSGLPVVRDGRTAIVSVSGPIMKSNSFLSRFLGFSSSASIAAAVTAAADDPEIETIILMCDSPGGTVAGTQYLADTVAAAATKKPVIAQVDGMCASACYWVASQATRIIASGDSEIGSIGVRMAIYDFSEAFRTEGIKPIPIDTGEFKSMGLQGTEVTEAQVAHLQGIVDGIFEDFKSTILSGRSMSAEGLNNIADGRMFRAEDALANGLIDGIAHHTETLQEIRSKQAPKTARRTRALKAHVALNARHL</sequence>
<dbReference type="Proteomes" id="UP001597294">
    <property type="component" value="Unassembled WGS sequence"/>
</dbReference>
<dbReference type="EC" id="3.4.21.-" evidence="3"/>
<evidence type="ECO:0000256" key="1">
    <source>
        <dbReference type="ARBA" id="ARBA00008683"/>
    </source>
</evidence>
<dbReference type="CDD" id="cd07022">
    <property type="entry name" value="S49_Sppa_36K_type"/>
    <property type="match status" value="1"/>
</dbReference>
<evidence type="ECO:0000259" key="2">
    <source>
        <dbReference type="Pfam" id="PF01343"/>
    </source>
</evidence>
<keyword evidence="3" id="KW-0378">Hydrolase</keyword>
<dbReference type="RefSeq" id="WP_380252451.1">
    <property type="nucleotide sequence ID" value="NZ_JBHUII010000006.1"/>
</dbReference>
<dbReference type="Gene3D" id="6.20.330.10">
    <property type="match status" value="1"/>
</dbReference>
<keyword evidence="4" id="KW-1185">Reference proteome</keyword>
<organism evidence="3 4">
    <name type="scientific">Kiloniella antarctica</name>
    <dbReference type="NCBI Taxonomy" id="1550907"/>
    <lineage>
        <taxon>Bacteria</taxon>
        <taxon>Pseudomonadati</taxon>
        <taxon>Pseudomonadota</taxon>
        <taxon>Alphaproteobacteria</taxon>
        <taxon>Rhodospirillales</taxon>
        <taxon>Kiloniellaceae</taxon>
        <taxon>Kiloniella</taxon>
    </lineage>
</organism>